<gene>
    <name evidence="2" type="ORF">WT44_24910</name>
</gene>
<keyword evidence="1" id="KW-0732">Signal</keyword>
<name>A0A108GBC8_9BURK</name>
<evidence type="ECO:0000313" key="2">
    <source>
        <dbReference type="EMBL" id="KWA56451.1"/>
    </source>
</evidence>
<dbReference type="STRING" id="1503054.WT74_01045"/>
<dbReference type="RefSeq" id="WP_060149343.1">
    <property type="nucleotide sequence ID" value="NZ_LPGD01000047.1"/>
</dbReference>
<dbReference type="Proteomes" id="UP000068603">
    <property type="component" value="Unassembled WGS sequence"/>
</dbReference>
<dbReference type="EMBL" id="LPHB01000068">
    <property type="protein sequence ID" value="KWA56451.1"/>
    <property type="molecule type" value="Genomic_DNA"/>
</dbReference>
<feature type="chain" id="PRO_5007130360" evidence="1">
    <location>
        <begin position="23"/>
        <end position="374"/>
    </location>
</feature>
<dbReference type="AlphaFoldDB" id="A0A108GBC8"/>
<evidence type="ECO:0000256" key="1">
    <source>
        <dbReference type="SAM" id="SignalP"/>
    </source>
</evidence>
<evidence type="ECO:0000313" key="3">
    <source>
        <dbReference type="Proteomes" id="UP000068603"/>
    </source>
</evidence>
<feature type="signal peptide" evidence="1">
    <location>
        <begin position="1"/>
        <end position="22"/>
    </location>
</feature>
<accession>A0A108GBC8</accession>
<proteinExistence type="predicted"/>
<organism evidence="2">
    <name type="scientific">Burkholderia stagnalis</name>
    <dbReference type="NCBI Taxonomy" id="1503054"/>
    <lineage>
        <taxon>Bacteria</taxon>
        <taxon>Pseudomonadati</taxon>
        <taxon>Pseudomonadota</taxon>
        <taxon>Betaproteobacteria</taxon>
        <taxon>Burkholderiales</taxon>
        <taxon>Burkholderiaceae</taxon>
        <taxon>Burkholderia</taxon>
        <taxon>Burkholderia cepacia complex</taxon>
    </lineage>
</organism>
<comment type="caution">
    <text evidence="2">The sequence shown here is derived from an EMBL/GenBank/DDBJ whole genome shotgun (WGS) entry which is preliminary data.</text>
</comment>
<reference evidence="2 3" key="1">
    <citation type="submission" date="2015-11" db="EMBL/GenBank/DDBJ databases">
        <title>Expanding the genomic diversity of Burkholderia species for the development of highly accurate diagnostics.</title>
        <authorList>
            <person name="Sahl J."/>
            <person name="Keim P."/>
            <person name="Wagner D."/>
        </authorList>
    </citation>
    <scope>NUCLEOTIDE SEQUENCE [LARGE SCALE GENOMIC DNA]</scope>
    <source>
        <strain evidence="2 3">MSMB1960WGS</strain>
    </source>
</reference>
<sequence length="374" mass="39148">MKHSIASLSVVLAAVFGTVAHAARAEDIPLGMPDGFIASSVDKVADGQYCVTGEVMDEMGTKHDAWVALVDAGAKRVAWRTRLPFERPYVGNDAVRCAAGQGAYFVLTQERTHIEESLNQTKVVLNKLGADGKLLKREPVGAGFDEWAYLLDVDGNAVTVAGGTSDALERKGKLGNYVTRFDTQLVRTGVTTIPNGAFWTGTTAALSANQLRVAGQFMPNAGGASGGREGFAVSRINVDQHKYVSSAYVSPPDARAQASAFSADGAAYYVATTPTALSVAVVSPAGKLAQQFTTRKIVCDLASIGVTGSTITVIGTTCDKPAAGTLATIDLSTRQATTTRRIAGDVRVARVDGNAWVGVVDAGKRGLVLRRDAP</sequence>
<protein>
    <submittedName>
        <fullName evidence="2">Uncharacterized protein</fullName>
    </submittedName>
</protein>